<dbReference type="Pfam" id="PF00990">
    <property type="entry name" value="GGDEF"/>
    <property type="match status" value="1"/>
</dbReference>
<dbReference type="EMBL" id="JBHLUH010000064">
    <property type="protein sequence ID" value="MFC0532139.1"/>
    <property type="molecule type" value="Genomic_DNA"/>
</dbReference>
<evidence type="ECO:0000313" key="2">
    <source>
        <dbReference type="EMBL" id="MFC0532139.1"/>
    </source>
</evidence>
<organism evidence="2 3">
    <name type="scientific">Phytohabitans kaempferiae</name>
    <dbReference type="NCBI Taxonomy" id="1620943"/>
    <lineage>
        <taxon>Bacteria</taxon>
        <taxon>Bacillati</taxon>
        <taxon>Actinomycetota</taxon>
        <taxon>Actinomycetes</taxon>
        <taxon>Micromonosporales</taxon>
        <taxon>Micromonosporaceae</taxon>
    </lineage>
</organism>
<dbReference type="PANTHER" id="PTHR44757:SF2">
    <property type="entry name" value="BIOFILM ARCHITECTURE MAINTENANCE PROTEIN MBAA"/>
    <property type="match status" value="1"/>
</dbReference>
<dbReference type="Proteomes" id="UP001589867">
    <property type="component" value="Unassembled WGS sequence"/>
</dbReference>
<name>A0ABV6MCB7_9ACTN</name>
<dbReference type="SUPFAM" id="SSF55073">
    <property type="entry name" value="Nucleotide cyclase"/>
    <property type="match status" value="1"/>
</dbReference>
<dbReference type="PROSITE" id="PS50887">
    <property type="entry name" value="GGDEF"/>
    <property type="match status" value="1"/>
</dbReference>
<protein>
    <submittedName>
        <fullName evidence="2">GGDEF domain-containing protein</fullName>
    </submittedName>
</protein>
<dbReference type="SMART" id="SM00267">
    <property type="entry name" value="GGDEF"/>
    <property type="match status" value="1"/>
</dbReference>
<dbReference type="CDD" id="cd01949">
    <property type="entry name" value="GGDEF"/>
    <property type="match status" value="1"/>
</dbReference>
<dbReference type="RefSeq" id="WP_377257697.1">
    <property type="nucleotide sequence ID" value="NZ_JBHLUH010000064.1"/>
</dbReference>
<evidence type="ECO:0000259" key="1">
    <source>
        <dbReference type="PROSITE" id="PS50887"/>
    </source>
</evidence>
<reference evidence="2 3" key="1">
    <citation type="submission" date="2024-09" db="EMBL/GenBank/DDBJ databases">
        <authorList>
            <person name="Sun Q."/>
            <person name="Mori K."/>
        </authorList>
    </citation>
    <scope>NUCLEOTIDE SEQUENCE [LARGE SCALE GENOMIC DNA]</scope>
    <source>
        <strain evidence="2 3">TBRC 3947</strain>
    </source>
</reference>
<dbReference type="InterPro" id="IPR052155">
    <property type="entry name" value="Biofilm_reg_signaling"/>
</dbReference>
<comment type="caution">
    <text evidence="2">The sequence shown here is derived from an EMBL/GenBank/DDBJ whole genome shotgun (WGS) entry which is preliminary data.</text>
</comment>
<gene>
    <name evidence="2" type="ORF">ACFFIA_31270</name>
</gene>
<dbReference type="InterPro" id="IPR029787">
    <property type="entry name" value="Nucleotide_cyclase"/>
</dbReference>
<sequence length="218" mass="23685">MSPTFSHLLAAATGALTVLAVLTPYMAHLRRAKRTSDYEANHDSLTGLANRRGLTRRLRNLLAASRPVGVILLDLNGFKRVNDTPAVGHAGGDDLLRHVARILAALPPPALLAARFGGDEFVVLVDGDLTTTGQIADELAWTINGAPIRIAGHQFPITASVGYTASRPGQTVRRLLREADLAMFDAKRIDRGRRVVAWPPDDDEPAIADRPHRRIRDC</sequence>
<dbReference type="NCBIfam" id="TIGR00254">
    <property type="entry name" value="GGDEF"/>
    <property type="match status" value="1"/>
</dbReference>
<feature type="domain" description="GGDEF" evidence="1">
    <location>
        <begin position="66"/>
        <end position="201"/>
    </location>
</feature>
<dbReference type="PANTHER" id="PTHR44757">
    <property type="entry name" value="DIGUANYLATE CYCLASE DGCP"/>
    <property type="match status" value="1"/>
</dbReference>
<keyword evidence="3" id="KW-1185">Reference proteome</keyword>
<evidence type="ECO:0000313" key="3">
    <source>
        <dbReference type="Proteomes" id="UP001589867"/>
    </source>
</evidence>
<proteinExistence type="predicted"/>
<dbReference type="Gene3D" id="3.30.70.270">
    <property type="match status" value="1"/>
</dbReference>
<dbReference type="InterPro" id="IPR000160">
    <property type="entry name" value="GGDEF_dom"/>
</dbReference>
<accession>A0ABV6MCB7</accession>
<dbReference type="InterPro" id="IPR043128">
    <property type="entry name" value="Rev_trsase/Diguanyl_cyclase"/>
</dbReference>